<dbReference type="Pfam" id="PF01656">
    <property type="entry name" value="CbiA"/>
    <property type="match status" value="1"/>
</dbReference>
<evidence type="ECO:0000313" key="10">
    <source>
        <dbReference type="Proteomes" id="UP000199393"/>
    </source>
</evidence>
<dbReference type="InterPro" id="IPR004484">
    <property type="entry name" value="CbiA/CobB_synth"/>
</dbReference>
<sequence length="467" mass="48036">MTVVPRLVFSAPSSGHGKNALAIGLLAALRDRDLRVAGFKLGPDQVDAAYLGLAAGRPGRSLDPRLVGADRLAPLLAHGAEGAELALVQGSMGLYDSVTGHPERDSTAAVATALRSPVVLVVDVAAMGQSAAALVHGFRSFDEQLWLGGVILTRVASSRHEAMLREALDDINVPVYGALRRQDLPPVLPSRRLGVLPAIGGSAEGDRAVRRLGEAVAATVDLDRLLGLARSAPPLPATAWSPRDVLGAPVTAATPPVVALAGAPGGSFSPPETAELLRAAGAEVVIVDPLRDEALPAGTRALVVGGGLPESYAEQLSANRKLCIAVAELARTGRPVIAEGAGLLWLARELDGLPMCGVLDAVGATRDGLVVGYREATAATESVVAAQGAVLVGHKEHRAVLTPRAGQRAAWTWSGGAPEGFVWRNVHASQLTLHWAGYPEIATRLVTAALGDPAPEAVHADPDGVPA</sequence>
<evidence type="ECO:0000256" key="1">
    <source>
        <dbReference type="ARBA" id="ARBA00001946"/>
    </source>
</evidence>
<reference evidence="10" key="1">
    <citation type="submission" date="2016-06" db="EMBL/GenBank/DDBJ databases">
        <authorList>
            <person name="Varghese N."/>
        </authorList>
    </citation>
    <scope>NUCLEOTIDE SEQUENCE [LARGE SCALE GENOMIC DNA]</scope>
    <source>
        <strain evidence="10">DSM 45344</strain>
    </source>
</reference>
<dbReference type="AlphaFoldDB" id="A0A1C3NBU5"/>
<dbReference type="InterPro" id="IPR011698">
    <property type="entry name" value="GATase_3"/>
</dbReference>
<gene>
    <name evidence="9" type="ORF">GA0070620_5631</name>
</gene>
<dbReference type="InterPro" id="IPR002586">
    <property type="entry name" value="CobQ/CobB/MinD/ParA_Nub-bd_dom"/>
</dbReference>
<evidence type="ECO:0000259" key="8">
    <source>
        <dbReference type="Pfam" id="PF07685"/>
    </source>
</evidence>
<dbReference type="PROSITE" id="PS51274">
    <property type="entry name" value="GATASE_COBBQ"/>
    <property type="match status" value="1"/>
</dbReference>
<dbReference type="Gene3D" id="3.40.50.300">
    <property type="entry name" value="P-loop containing nucleotide triphosphate hydrolases"/>
    <property type="match status" value="1"/>
</dbReference>
<proteinExistence type="predicted"/>
<evidence type="ECO:0000256" key="5">
    <source>
        <dbReference type="ARBA" id="ARBA00022842"/>
    </source>
</evidence>
<accession>A0A1C3NBU5</accession>
<evidence type="ECO:0000259" key="7">
    <source>
        <dbReference type="Pfam" id="PF01656"/>
    </source>
</evidence>
<dbReference type="PANTHER" id="PTHR43873">
    <property type="entry name" value="COBYRINATE A,C-DIAMIDE SYNTHASE"/>
    <property type="match status" value="1"/>
</dbReference>
<keyword evidence="3" id="KW-0547">Nucleotide-binding</keyword>
<dbReference type="InterPro" id="IPR027417">
    <property type="entry name" value="P-loop_NTPase"/>
</dbReference>
<dbReference type="SUPFAM" id="SSF52540">
    <property type="entry name" value="P-loop containing nucleoside triphosphate hydrolases"/>
    <property type="match status" value="1"/>
</dbReference>
<evidence type="ECO:0000256" key="2">
    <source>
        <dbReference type="ARBA" id="ARBA00022598"/>
    </source>
</evidence>
<keyword evidence="4" id="KW-0067">ATP-binding</keyword>
<comment type="cofactor">
    <cofactor evidence="1">
        <name>Mg(2+)</name>
        <dbReference type="ChEBI" id="CHEBI:18420"/>
    </cofactor>
</comment>
<evidence type="ECO:0000256" key="4">
    <source>
        <dbReference type="ARBA" id="ARBA00022840"/>
    </source>
</evidence>
<dbReference type="GO" id="GO:0005524">
    <property type="term" value="F:ATP binding"/>
    <property type="evidence" value="ECO:0007669"/>
    <property type="project" value="UniProtKB-KW"/>
</dbReference>
<evidence type="ECO:0000313" key="9">
    <source>
        <dbReference type="EMBL" id="SBV30043.1"/>
    </source>
</evidence>
<evidence type="ECO:0000256" key="3">
    <source>
        <dbReference type="ARBA" id="ARBA00022741"/>
    </source>
</evidence>
<name>A0A1C3NBU5_9ACTN</name>
<keyword evidence="6" id="KW-0315">Glutamine amidotransferase</keyword>
<protein>
    <submittedName>
        <fullName evidence="9">Hydrogenobyrinic acid a,c-diamide synthase (Glutamine-hydrolysing)</fullName>
    </submittedName>
</protein>
<dbReference type="STRING" id="307121.GA0070620_5631"/>
<organism evidence="9 10">
    <name type="scientific">Micromonospora krabiensis</name>
    <dbReference type="NCBI Taxonomy" id="307121"/>
    <lineage>
        <taxon>Bacteria</taxon>
        <taxon>Bacillati</taxon>
        <taxon>Actinomycetota</taxon>
        <taxon>Actinomycetes</taxon>
        <taxon>Micromonosporales</taxon>
        <taxon>Micromonosporaceae</taxon>
        <taxon>Micromonospora</taxon>
    </lineage>
</organism>
<dbReference type="EMBL" id="LT598496">
    <property type="protein sequence ID" value="SBV30043.1"/>
    <property type="molecule type" value="Genomic_DNA"/>
</dbReference>
<dbReference type="Proteomes" id="UP000199393">
    <property type="component" value="Chromosome I"/>
</dbReference>
<dbReference type="PATRIC" id="fig|307121.4.peg.5739"/>
<dbReference type="OrthoDB" id="9764035at2"/>
<dbReference type="RefSeq" id="WP_091599469.1">
    <property type="nucleotide sequence ID" value="NZ_JBHRWG010000002.1"/>
</dbReference>
<dbReference type="NCBIfam" id="TIGR00379">
    <property type="entry name" value="cobB"/>
    <property type="match status" value="1"/>
</dbReference>
<feature type="domain" description="CobQ/CobB/MinD/ParA nucleotide binding" evidence="7">
    <location>
        <begin position="9"/>
        <end position="183"/>
    </location>
</feature>
<dbReference type="GO" id="GO:0042242">
    <property type="term" value="F:cobyrinic acid a,c-diamide synthase activity"/>
    <property type="evidence" value="ECO:0007669"/>
    <property type="project" value="InterPro"/>
</dbReference>
<feature type="domain" description="CobB/CobQ-like glutamine amidotransferase" evidence="8">
    <location>
        <begin position="275"/>
        <end position="431"/>
    </location>
</feature>
<dbReference type="PANTHER" id="PTHR43873:SF1">
    <property type="entry name" value="COBYRINATE A,C-DIAMIDE SYNTHASE"/>
    <property type="match status" value="1"/>
</dbReference>
<dbReference type="SUPFAM" id="SSF52317">
    <property type="entry name" value="Class I glutamine amidotransferase-like"/>
    <property type="match status" value="1"/>
</dbReference>
<evidence type="ECO:0000256" key="6">
    <source>
        <dbReference type="ARBA" id="ARBA00022962"/>
    </source>
</evidence>
<dbReference type="NCBIfam" id="NF002204">
    <property type="entry name" value="PRK01077.1"/>
    <property type="match status" value="1"/>
</dbReference>
<keyword evidence="10" id="KW-1185">Reference proteome</keyword>
<dbReference type="Pfam" id="PF07685">
    <property type="entry name" value="GATase_3"/>
    <property type="match status" value="1"/>
</dbReference>
<dbReference type="InterPro" id="IPR029062">
    <property type="entry name" value="Class_I_gatase-like"/>
</dbReference>
<keyword evidence="2" id="KW-0436">Ligase</keyword>
<keyword evidence="5" id="KW-0460">Magnesium</keyword>